<dbReference type="Proteomes" id="UP000829196">
    <property type="component" value="Unassembled WGS sequence"/>
</dbReference>
<evidence type="ECO:0000313" key="1">
    <source>
        <dbReference type="EMBL" id="KAI0528746.1"/>
    </source>
</evidence>
<organism evidence="1 2">
    <name type="scientific">Dendrobium nobile</name>
    <name type="common">Orchid</name>
    <dbReference type="NCBI Taxonomy" id="94219"/>
    <lineage>
        <taxon>Eukaryota</taxon>
        <taxon>Viridiplantae</taxon>
        <taxon>Streptophyta</taxon>
        <taxon>Embryophyta</taxon>
        <taxon>Tracheophyta</taxon>
        <taxon>Spermatophyta</taxon>
        <taxon>Magnoliopsida</taxon>
        <taxon>Liliopsida</taxon>
        <taxon>Asparagales</taxon>
        <taxon>Orchidaceae</taxon>
        <taxon>Epidendroideae</taxon>
        <taxon>Malaxideae</taxon>
        <taxon>Dendrobiinae</taxon>
        <taxon>Dendrobium</taxon>
    </lineage>
</organism>
<keyword evidence="2" id="KW-1185">Reference proteome</keyword>
<gene>
    <name evidence="1" type="ORF">KFK09_001288</name>
</gene>
<reference evidence="1" key="1">
    <citation type="journal article" date="2022" name="Front. Genet.">
        <title>Chromosome-Scale Assembly of the Dendrobium nobile Genome Provides Insights Into the Molecular Mechanism of the Biosynthesis of the Medicinal Active Ingredient of Dendrobium.</title>
        <authorList>
            <person name="Xu Q."/>
            <person name="Niu S.-C."/>
            <person name="Li K.-L."/>
            <person name="Zheng P.-J."/>
            <person name="Zhang X.-J."/>
            <person name="Jia Y."/>
            <person name="Liu Y."/>
            <person name="Niu Y.-X."/>
            <person name="Yu L.-H."/>
            <person name="Chen D.-F."/>
            <person name="Zhang G.-Q."/>
        </authorList>
    </citation>
    <scope>NUCLEOTIDE SEQUENCE</scope>
    <source>
        <tissue evidence="1">Leaf</tissue>
    </source>
</reference>
<dbReference type="AlphaFoldDB" id="A0A8T3C4E7"/>
<accession>A0A8T3C4E7</accession>
<evidence type="ECO:0000313" key="2">
    <source>
        <dbReference type="Proteomes" id="UP000829196"/>
    </source>
</evidence>
<sequence length="112" mass="12771">MDLKSGNVVIHDAAITPSSVLLWRLKLIHKGELLALHQVNKEASRKIISKIRRCRSYSNLSSSNCKSECEASKVLKYPSYVIKSSTSDTTFLPTTDRRQIGSNMWFCYEEIF</sequence>
<name>A0A8T3C4E7_DENNO</name>
<protein>
    <submittedName>
        <fullName evidence="1">Uncharacterized protein</fullName>
    </submittedName>
</protein>
<proteinExistence type="predicted"/>
<dbReference type="EMBL" id="JAGYWB010000002">
    <property type="protein sequence ID" value="KAI0528746.1"/>
    <property type="molecule type" value="Genomic_DNA"/>
</dbReference>
<comment type="caution">
    <text evidence="1">The sequence shown here is derived from an EMBL/GenBank/DDBJ whole genome shotgun (WGS) entry which is preliminary data.</text>
</comment>